<dbReference type="AlphaFoldDB" id="A0A124BUL8"/>
<dbReference type="PaxDb" id="5061-CADANGAP00000249"/>
<evidence type="ECO:0000256" key="4">
    <source>
        <dbReference type="SAM" id="MobiDB-lite"/>
    </source>
</evidence>
<evidence type="ECO:0000313" key="6">
    <source>
        <dbReference type="EMBL" id="GAQ33368.1"/>
    </source>
</evidence>
<dbReference type="SUPFAM" id="SSF46785">
    <property type="entry name" value="Winged helix' DNA-binding domain"/>
    <property type="match status" value="1"/>
</dbReference>
<dbReference type="GO" id="GO:0008171">
    <property type="term" value="F:O-methyltransferase activity"/>
    <property type="evidence" value="ECO:0007669"/>
    <property type="project" value="InterPro"/>
</dbReference>
<dbReference type="PROSITE" id="PS51683">
    <property type="entry name" value="SAM_OMT_II"/>
    <property type="match status" value="1"/>
</dbReference>
<dbReference type="GO" id="GO:0044550">
    <property type="term" value="P:secondary metabolite biosynthetic process"/>
    <property type="evidence" value="ECO:0007669"/>
    <property type="project" value="UniProtKB-ARBA"/>
</dbReference>
<dbReference type="InterPro" id="IPR016461">
    <property type="entry name" value="COMT-like"/>
</dbReference>
<dbReference type="Pfam" id="PF00891">
    <property type="entry name" value="Methyltransf_2"/>
    <property type="match status" value="1"/>
</dbReference>
<dbReference type="InterPro" id="IPR036390">
    <property type="entry name" value="WH_DNA-bd_sf"/>
</dbReference>
<keyword evidence="1 6" id="KW-0489">Methyltransferase</keyword>
<reference evidence="7" key="1">
    <citation type="journal article" date="2016" name="Genome Announc.">
        <title>Draft genome sequence of Aspergillus niger strain An76.</title>
        <authorList>
            <person name="Gong W."/>
            <person name="Cheng Z."/>
            <person name="Zhang H."/>
            <person name="Liu L."/>
            <person name="Gao P."/>
            <person name="Wang L."/>
        </authorList>
    </citation>
    <scope>NUCLEOTIDE SEQUENCE [LARGE SCALE GENOMIC DNA]</scope>
    <source>
        <strain evidence="7">An76</strain>
    </source>
</reference>
<dbReference type="EMBL" id="BCMY01000001">
    <property type="protein sequence ID" value="GAQ33368.1"/>
    <property type="molecule type" value="Genomic_DNA"/>
</dbReference>
<dbReference type="SUPFAM" id="SSF53335">
    <property type="entry name" value="S-adenosyl-L-methionine-dependent methyltransferases"/>
    <property type="match status" value="1"/>
</dbReference>
<dbReference type="OrthoDB" id="1535081at2759"/>
<dbReference type="Proteomes" id="UP000068243">
    <property type="component" value="Unassembled WGS sequence"/>
</dbReference>
<dbReference type="OMA" id="KQFNNHM"/>
<dbReference type="GO" id="GO:0032259">
    <property type="term" value="P:methylation"/>
    <property type="evidence" value="ECO:0007669"/>
    <property type="project" value="UniProtKB-KW"/>
</dbReference>
<evidence type="ECO:0000256" key="1">
    <source>
        <dbReference type="ARBA" id="ARBA00022603"/>
    </source>
</evidence>
<evidence type="ECO:0000256" key="2">
    <source>
        <dbReference type="ARBA" id="ARBA00022679"/>
    </source>
</evidence>
<dbReference type="Gene3D" id="1.10.10.10">
    <property type="entry name" value="Winged helix-like DNA-binding domain superfamily/Winged helix DNA-binding domain"/>
    <property type="match status" value="1"/>
</dbReference>
<dbReference type="VEuPathDB" id="FungiDB:ATCC64974_21000"/>
<dbReference type="VEuPathDB" id="FungiDB:M747DRAFT_281403"/>
<dbReference type="InterPro" id="IPR001077">
    <property type="entry name" value="COMT_C"/>
</dbReference>
<protein>
    <submittedName>
        <fullName evidence="6">O-methyltransferase</fullName>
    </submittedName>
</protein>
<dbReference type="PANTHER" id="PTHR43712">
    <property type="entry name" value="PUTATIVE (AFU_ORTHOLOGUE AFUA_4G14580)-RELATED"/>
    <property type="match status" value="1"/>
</dbReference>
<evidence type="ECO:0000313" key="7">
    <source>
        <dbReference type="Proteomes" id="UP000068243"/>
    </source>
</evidence>
<dbReference type="Gene3D" id="3.40.50.150">
    <property type="entry name" value="Vaccinia Virus protein VP39"/>
    <property type="match status" value="1"/>
</dbReference>
<keyword evidence="3" id="KW-0949">S-adenosyl-L-methionine</keyword>
<name>A0A124BUL8_ASPNG</name>
<dbReference type="VEuPathDB" id="FungiDB:ASPNIDRAFT2_1181839"/>
<evidence type="ECO:0000256" key="3">
    <source>
        <dbReference type="ARBA" id="ARBA00022691"/>
    </source>
</evidence>
<accession>A0A124BUL8</accession>
<comment type="caution">
    <text evidence="6">The sequence shown here is derived from an EMBL/GenBank/DDBJ whole genome shotgun (WGS) entry which is preliminary data.</text>
</comment>
<organism evidence="6 7">
    <name type="scientific">Aspergillus niger</name>
    <dbReference type="NCBI Taxonomy" id="5061"/>
    <lineage>
        <taxon>Eukaryota</taxon>
        <taxon>Fungi</taxon>
        <taxon>Dikarya</taxon>
        <taxon>Ascomycota</taxon>
        <taxon>Pezizomycotina</taxon>
        <taxon>Eurotiomycetes</taxon>
        <taxon>Eurotiomycetidae</taxon>
        <taxon>Eurotiales</taxon>
        <taxon>Aspergillaceae</taxon>
        <taxon>Aspergillus</taxon>
        <taxon>Aspergillus subgen. Circumdati</taxon>
    </lineage>
</organism>
<feature type="domain" description="O-methyltransferase C-terminal" evidence="5">
    <location>
        <begin position="284"/>
        <end position="425"/>
    </location>
</feature>
<dbReference type="VEuPathDB" id="FungiDB:An01g02640"/>
<dbReference type="InterPro" id="IPR029063">
    <property type="entry name" value="SAM-dependent_MTases_sf"/>
</dbReference>
<proteinExistence type="predicted"/>
<sequence>MPHKNGSTVIEHYNNGDHTNGNHTNGHHTKGTQSNGHVPSTSNVSVDTIAITPNAPDAVPALIDQIASHKSISLEDSQERLRLRDAARSLANALETPRETIVRQCWTTATLHAAIETALAIGVFSELSRDKPKSVAELAVTTQSDPVLLSRIMKHLASMTVITEAGPDEYIATNLSITLSVERYGDAFPALSGWLYPGIYAIPAFLKQNGFRNPTDPTKSPYQLGQRVDEHFFELVQKNPTLAKQFGNHMSAYHQGRPSWMDKGFYPVQERLIEGTELSEKDVFLVDVGGSTGHDVSEFRRKWPEVPGRLVVQDLPQVIETVKDVHVSIDPMAHNFFTEQPVKGARVYFMHSVLHDWPDDVCGQILSNLIPAMKPGYSKLLINEYVVPSLDAHFETTSLDMIMMSIASGERTEKHWTTLIESAGLKVVKIWTVEKGVESLIECELA</sequence>
<keyword evidence="2 6" id="KW-0808">Transferase</keyword>
<dbReference type="PANTHER" id="PTHR43712:SF1">
    <property type="entry name" value="HYPOTHETICAL O-METHYLTRANSFERASE (EUROFUNG)-RELATED"/>
    <property type="match status" value="1"/>
</dbReference>
<dbReference type="InterPro" id="IPR036388">
    <property type="entry name" value="WH-like_DNA-bd_sf"/>
</dbReference>
<evidence type="ECO:0000259" key="5">
    <source>
        <dbReference type="Pfam" id="PF00891"/>
    </source>
</evidence>
<feature type="region of interest" description="Disordered" evidence="4">
    <location>
        <begin position="1"/>
        <end position="39"/>
    </location>
</feature>
<gene>
    <name evidence="6" type="ORF">ABL_00128</name>
</gene>